<keyword evidence="2 4" id="KW-0732">Signal</keyword>
<dbReference type="OrthoDB" id="7775671at2759"/>
<dbReference type="InterPro" id="IPR003591">
    <property type="entry name" value="Leu-rich_rpt_typical-subtyp"/>
</dbReference>
<dbReference type="Proteomes" id="UP000183832">
    <property type="component" value="Unassembled WGS sequence"/>
</dbReference>
<sequence length="318" mass="36076">MWTKTCLTLILLFVGFFNNVSSQELFEVRLVCEFGMYPINEFFNYACIVRNVTFDFSNPFYYIIIEGEHESERTNADVLNFVIQSSNVNAIPANIFQVFPNIVAIEGANAGVSGINPPDFTFATQIRGVFANSNIMPRLTGSPFFVRSTITHLNLYSNQIEFIANTFFFGLVNLRYLSISGNSIEALTPEMMAPLANLRILLASDNRFETLSGRIFANNRNIEFIGLEYNNINAIGPNAFDNLPNLEYLGLSQNACVDETFELNDVVTIETVNQSLQQCFNNSVPEPPRTRGLLFEVRGNMTFFDEYNDELLRIEGRW</sequence>
<dbReference type="STRING" id="568069.A0A1J1INK4"/>
<dbReference type="PANTHER" id="PTHR24373:SF275">
    <property type="entry name" value="TIR DOMAIN-CONTAINING PROTEIN"/>
    <property type="match status" value="1"/>
</dbReference>
<dbReference type="AlphaFoldDB" id="A0A1J1INK4"/>
<keyword evidence="3" id="KW-0677">Repeat</keyword>
<keyword evidence="1" id="KW-0433">Leucine-rich repeat</keyword>
<gene>
    <name evidence="5" type="ORF">CLUMA_CG015029</name>
</gene>
<evidence type="ECO:0000256" key="4">
    <source>
        <dbReference type="SAM" id="SignalP"/>
    </source>
</evidence>
<dbReference type="SUPFAM" id="SSF52058">
    <property type="entry name" value="L domain-like"/>
    <property type="match status" value="1"/>
</dbReference>
<accession>A0A1J1INK4</accession>
<reference evidence="5 6" key="1">
    <citation type="submission" date="2015-04" db="EMBL/GenBank/DDBJ databases">
        <authorList>
            <person name="Syromyatnikov M.Y."/>
            <person name="Popov V.N."/>
        </authorList>
    </citation>
    <scope>NUCLEOTIDE SEQUENCE [LARGE SCALE GENOMIC DNA]</scope>
</reference>
<dbReference type="InterPro" id="IPR032675">
    <property type="entry name" value="LRR_dom_sf"/>
</dbReference>
<name>A0A1J1INK4_9DIPT</name>
<evidence type="ECO:0000313" key="5">
    <source>
        <dbReference type="EMBL" id="CRL01813.1"/>
    </source>
</evidence>
<evidence type="ECO:0000313" key="6">
    <source>
        <dbReference type="Proteomes" id="UP000183832"/>
    </source>
</evidence>
<dbReference type="InterPro" id="IPR050328">
    <property type="entry name" value="Dev_Immune_Receptor"/>
</dbReference>
<evidence type="ECO:0000256" key="3">
    <source>
        <dbReference type="ARBA" id="ARBA00022737"/>
    </source>
</evidence>
<dbReference type="EMBL" id="CVRI01000056">
    <property type="protein sequence ID" value="CRL01813.1"/>
    <property type="molecule type" value="Genomic_DNA"/>
</dbReference>
<dbReference type="PANTHER" id="PTHR24373">
    <property type="entry name" value="SLIT RELATED LEUCINE-RICH REPEAT NEURONAL PROTEIN"/>
    <property type="match status" value="1"/>
</dbReference>
<feature type="signal peptide" evidence="4">
    <location>
        <begin position="1"/>
        <end position="22"/>
    </location>
</feature>
<evidence type="ECO:0000256" key="2">
    <source>
        <dbReference type="ARBA" id="ARBA00022729"/>
    </source>
</evidence>
<dbReference type="InterPro" id="IPR001611">
    <property type="entry name" value="Leu-rich_rpt"/>
</dbReference>
<protein>
    <submittedName>
        <fullName evidence="5">CLUMA_CG015029, isoform A</fullName>
    </submittedName>
</protein>
<keyword evidence="6" id="KW-1185">Reference proteome</keyword>
<dbReference type="Gene3D" id="3.80.10.10">
    <property type="entry name" value="Ribonuclease Inhibitor"/>
    <property type="match status" value="1"/>
</dbReference>
<organism evidence="5 6">
    <name type="scientific">Clunio marinus</name>
    <dbReference type="NCBI Taxonomy" id="568069"/>
    <lineage>
        <taxon>Eukaryota</taxon>
        <taxon>Metazoa</taxon>
        <taxon>Ecdysozoa</taxon>
        <taxon>Arthropoda</taxon>
        <taxon>Hexapoda</taxon>
        <taxon>Insecta</taxon>
        <taxon>Pterygota</taxon>
        <taxon>Neoptera</taxon>
        <taxon>Endopterygota</taxon>
        <taxon>Diptera</taxon>
        <taxon>Nematocera</taxon>
        <taxon>Chironomoidea</taxon>
        <taxon>Chironomidae</taxon>
        <taxon>Clunio</taxon>
    </lineage>
</organism>
<evidence type="ECO:0000256" key="1">
    <source>
        <dbReference type="ARBA" id="ARBA00022614"/>
    </source>
</evidence>
<proteinExistence type="predicted"/>
<dbReference type="Pfam" id="PF13855">
    <property type="entry name" value="LRR_8"/>
    <property type="match status" value="1"/>
</dbReference>
<dbReference type="SMART" id="SM00369">
    <property type="entry name" value="LRR_TYP"/>
    <property type="match status" value="4"/>
</dbReference>
<feature type="chain" id="PRO_5012339752" evidence="4">
    <location>
        <begin position="23"/>
        <end position="318"/>
    </location>
</feature>